<feature type="compositionally biased region" description="Gly residues" evidence="2">
    <location>
        <begin position="332"/>
        <end position="341"/>
    </location>
</feature>
<evidence type="ECO:0000256" key="1">
    <source>
        <dbReference type="ARBA" id="ARBA00022801"/>
    </source>
</evidence>
<protein>
    <submittedName>
        <fullName evidence="5">Alpha/beta hydrolase</fullName>
    </submittedName>
</protein>
<evidence type="ECO:0000256" key="2">
    <source>
        <dbReference type="SAM" id="MobiDB-lite"/>
    </source>
</evidence>
<reference evidence="5" key="1">
    <citation type="submission" date="2021-04" db="EMBL/GenBank/DDBJ databases">
        <title>Saccharothrix algeriensis WGS.</title>
        <authorList>
            <person name="Stuskova K."/>
            <person name="Hakalova E."/>
            <person name="Tebbal A.B."/>
            <person name="Eichmeier A."/>
        </authorList>
    </citation>
    <scope>NUCLEOTIDE SEQUENCE</scope>
    <source>
        <strain evidence="5">NRRL B-24137</strain>
    </source>
</reference>
<dbReference type="Proteomes" id="UP000671828">
    <property type="component" value="Chromosome"/>
</dbReference>
<evidence type="ECO:0000313" key="6">
    <source>
        <dbReference type="Proteomes" id="UP000671828"/>
    </source>
</evidence>
<feature type="signal peptide" evidence="3">
    <location>
        <begin position="1"/>
        <end position="26"/>
    </location>
</feature>
<dbReference type="PANTHER" id="PTHR43798:SF31">
    <property type="entry name" value="AB HYDROLASE SUPERFAMILY PROTEIN YCLE"/>
    <property type="match status" value="1"/>
</dbReference>
<evidence type="ECO:0000313" key="5">
    <source>
        <dbReference type="EMBL" id="QTR03748.1"/>
    </source>
</evidence>
<sequence>MRYSPIVGAVALLAASALTAASPVAAAPSCRDVFAPVHVLGRPEVVHGTLCNPGGGASTVQLLIPGATYNSTYWDYPVQGRSFRAAQNAAGFATLAVDRLGTGGSSRPPAATLTGFAQAEAAHQVVRGLRSGAYGPSFRKVVIGGHSLGAAISVLEAATHRDVDGVLLTGLTHRVNPVGVAAVFGNFVPANLDARFGLLHPPGYLTTAPGTRYAGFHAPGPLEPRLRQLDEATKDVFSPTEAVDGLGVAVLLPYSRLIDVPVLSVVGSRDGAVCGTAATDCSTAQALRAQEAPYFRTPPDTHVVPGYGHSINLAPDADRYFSAVASWVEGGVGPLTGGGGPARPRAPPPRDRPV</sequence>
<dbReference type="InterPro" id="IPR000073">
    <property type="entry name" value="AB_hydrolase_1"/>
</dbReference>
<feature type="chain" id="PRO_5035726935" evidence="3">
    <location>
        <begin position="27"/>
        <end position="354"/>
    </location>
</feature>
<gene>
    <name evidence="5" type="ORF">J7S33_01475</name>
</gene>
<evidence type="ECO:0000256" key="3">
    <source>
        <dbReference type="SAM" id="SignalP"/>
    </source>
</evidence>
<keyword evidence="1 5" id="KW-0378">Hydrolase</keyword>
<dbReference type="GO" id="GO:0016787">
    <property type="term" value="F:hydrolase activity"/>
    <property type="evidence" value="ECO:0007669"/>
    <property type="project" value="UniProtKB-KW"/>
</dbReference>
<keyword evidence="3" id="KW-0732">Signal</keyword>
<dbReference type="InterPro" id="IPR050266">
    <property type="entry name" value="AB_hydrolase_sf"/>
</dbReference>
<organism evidence="5 6">
    <name type="scientific">Saccharothrix algeriensis</name>
    <dbReference type="NCBI Taxonomy" id="173560"/>
    <lineage>
        <taxon>Bacteria</taxon>
        <taxon>Bacillati</taxon>
        <taxon>Actinomycetota</taxon>
        <taxon>Actinomycetes</taxon>
        <taxon>Pseudonocardiales</taxon>
        <taxon>Pseudonocardiaceae</taxon>
        <taxon>Saccharothrix</taxon>
    </lineage>
</organism>
<dbReference type="Gene3D" id="3.40.50.1820">
    <property type="entry name" value="alpha/beta hydrolase"/>
    <property type="match status" value="1"/>
</dbReference>
<dbReference type="PANTHER" id="PTHR43798">
    <property type="entry name" value="MONOACYLGLYCEROL LIPASE"/>
    <property type="match status" value="1"/>
</dbReference>
<name>A0A8T8HZ92_9PSEU</name>
<dbReference type="GO" id="GO:0016020">
    <property type="term" value="C:membrane"/>
    <property type="evidence" value="ECO:0007669"/>
    <property type="project" value="TreeGrafter"/>
</dbReference>
<feature type="non-terminal residue" evidence="5">
    <location>
        <position position="354"/>
    </location>
</feature>
<feature type="region of interest" description="Disordered" evidence="2">
    <location>
        <begin position="332"/>
        <end position="354"/>
    </location>
</feature>
<feature type="domain" description="AB hydrolase-1" evidence="4">
    <location>
        <begin position="62"/>
        <end position="317"/>
    </location>
</feature>
<dbReference type="EMBL" id="CP072788">
    <property type="protein sequence ID" value="QTR03748.1"/>
    <property type="molecule type" value="Genomic_DNA"/>
</dbReference>
<evidence type="ECO:0000259" key="4">
    <source>
        <dbReference type="Pfam" id="PF12697"/>
    </source>
</evidence>
<proteinExistence type="predicted"/>
<dbReference type="InterPro" id="IPR029058">
    <property type="entry name" value="AB_hydrolase_fold"/>
</dbReference>
<dbReference type="Pfam" id="PF12697">
    <property type="entry name" value="Abhydrolase_6"/>
    <property type="match status" value="1"/>
</dbReference>
<accession>A0A8T8HZ92</accession>
<dbReference type="SUPFAM" id="SSF53474">
    <property type="entry name" value="alpha/beta-Hydrolases"/>
    <property type="match status" value="1"/>
</dbReference>
<dbReference type="AlphaFoldDB" id="A0A8T8HZ92"/>